<name>A0ACB9GC70_CICIN</name>
<sequence length="140" mass="15818">MKGNVRAKMIIKSKLKWVGLVGLVLSALSLFTHFLLARYSYTNDSITEYQAITIFSWRPIFENAARDRYHSSSKNGRPCQKTFASDEEIQKLLTMGFDKTQVEVAIAAADGDLNVAVKILMIQHVNKQRFYVINGENCGI</sequence>
<gene>
    <name evidence="1" type="ORF">L2E82_10792</name>
</gene>
<proteinExistence type="predicted"/>
<evidence type="ECO:0000313" key="1">
    <source>
        <dbReference type="EMBL" id="KAI3780801.1"/>
    </source>
</evidence>
<comment type="caution">
    <text evidence="1">The sequence shown here is derived from an EMBL/GenBank/DDBJ whole genome shotgun (WGS) entry which is preliminary data.</text>
</comment>
<dbReference type="Proteomes" id="UP001055811">
    <property type="component" value="Linkage Group LG02"/>
</dbReference>
<keyword evidence="2" id="KW-1185">Reference proteome</keyword>
<evidence type="ECO:0000313" key="2">
    <source>
        <dbReference type="Proteomes" id="UP001055811"/>
    </source>
</evidence>
<reference evidence="2" key="1">
    <citation type="journal article" date="2022" name="Mol. Ecol. Resour.">
        <title>The genomes of chicory, endive, great burdock and yacon provide insights into Asteraceae palaeo-polyploidization history and plant inulin production.</title>
        <authorList>
            <person name="Fan W."/>
            <person name="Wang S."/>
            <person name="Wang H."/>
            <person name="Wang A."/>
            <person name="Jiang F."/>
            <person name="Liu H."/>
            <person name="Zhao H."/>
            <person name="Xu D."/>
            <person name="Zhang Y."/>
        </authorList>
    </citation>
    <scope>NUCLEOTIDE SEQUENCE [LARGE SCALE GENOMIC DNA]</scope>
    <source>
        <strain evidence="2">cv. Punajuju</strain>
    </source>
</reference>
<organism evidence="1 2">
    <name type="scientific">Cichorium intybus</name>
    <name type="common">Chicory</name>
    <dbReference type="NCBI Taxonomy" id="13427"/>
    <lineage>
        <taxon>Eukaryota</taxon>
        <taxon>Viridiplantae</taxon>
        <taxon>Streptophyta</taxon>
        <taxon>Embryophyta</taxon>
        <taxon>Tracheophyta</taxon>
        <taxon>Spermatophyta</taxon>
        <taxon>Magnoliopsida</taxon>
        <taxon>eudicotyledons</taxon>
        <taxon>Gunneridae</taxon>
        <taxon>Pentapetalae</taxon>
        <taxon>asterids</taxon>
        <taxon>campanulids</taxon>
        <taxon>Asterales</taxon>
        <taxon>Asteraceae</taxon>
        <taxon>Cichorioideae</taxon>
        <taxon>Cichorieae</taxon>
        <taxon>Cichoriinae</taxon>
        <taxon>Cichorium</taxon>
    </lineage>
</organism>
<protein>
    <submittedName>
        <fullName evidence="1">Uncharacterized protein</fullName>
    </submittedName>
</protein>
<dbReference type="EMBL" id="CM042010">
    <property type="protein sequence ID" value="KAI3780801.1"/>
    <property type="molecule type" value="Genomic_DNA"/>
</dbReference>
<reference evidence="1 2" key="2">
    <citation type="journal article" date="2022" name="Mol. Ecol. Resour.">
        <title>The genomes of chicory, endive, great burdock and yacon provide insights into Asteraceae paleo-polyploidization history and plant inulin production.</title>
        <authorList>
            <person name="Fan W."/>
            <person name="Wang S."/>
            <person name="Wang H."/>
            <person name="Wang A."/>
            <person name="Jiang F."/>
            <person name="Liu H."/>
            <person name="Zhao H."/>
            <person name="Xu D."/>
            <person name="Zhang Y."/>
        </authorList>
    </citation>
    <scope>NUCLEOTIDE SEQUENCE [LARGE SCALE GENOMIC DNA]</scope>
    <source>
        <strain evidence="2">cv. Punajuju</strain>
        <tissue evidence="1">Leaves</tissue>
    </source>
</reference>
<accession>A0ACB9GC70</accession>